<comment type="function">
    <text evidence="4">Has an important function as a repair enzyme for proteins that have been inactivated by oxidation. Catalyzes the reversible oxidation-reduction of methionine sulfoxide in proteins to methionine.</text>
</comment>
<dbReference type="SUPFAM" id="SSF55068">
    <property type="entry name" value="Peptide methionine sulfoxide reductase"/>
    <property type="match status" value="1"/>
</dbReference>
<dbReference type="EC" id="1.8.4.11" evidence="4"/>
<gene>
    <name evidence="6" type="primary">msrA_1</name>
    <name evidence="4" type="synonym">msrA</name>
    <name evidence="6" type="ORF">SFSGTM_25090</name>
</gene>
<dbReference type="Pfam" id="PF01625">
    <property type="entry name" value="PMSR"/>
    <property type="match status" value="1"/>
</dbReference>
<dbReference type="RefSeq" id="WP_162085526.1">
    <property type="nucleotide sequence ID" value="NZ_AP021881.1"/>
</dbReference>
<comment type="catalytic activity">
    <reaction evidence="2 4">
        <text>L-methionyl-[protein] + [thioredoxin]-disulfide + H2O = L-methionyl-(S)-S-oxide-[protein] + [thioredoxin]-dithiol</text>
        <dbReference type="Rhea" id="RHEA:14217"/>
        <dbReference type="Rhea" id="RHEA-COMP:10698"/>
        <dbReference type="Rhea" id="RHEA-COMP:10700"/>
        <dbReference type="Rhea" id="RHEA-COMP:12313"/>
        <dbReference type="Rhea" id="RHEA-COMP:12315"/>
        <dbReference type="ChEBI" id="CHEBI:15377"/>
        <dbReference type="ChEBI" id="CHEBI:16044"/>
        <dbReference type="ChEBI" id="CHEBI:29950"/>
        <dbReference type="ChEBI" id="CHEBI:44120"/>
        <dbReference type="ChEBI" id="CHEBI:50058"/>
        <dbReference type="EC" id="1.8.4.11"/>
    </reaction>
</comment>
<dbReference type="GO" id="GO:0008113">
    <property type="term" value="F:peptide-methionine (S)-S-oxide reductase activity"/>
    <property type="evidence" value="ECO:0007669"/>
    <property type="project" value="UniProtKB-UniRule"/>
</dbReference>
<dbReference type="AlphaFoldDB" id="A0A809RSE7"/>
<dbReference type="InterPro" id="IPR002569">
    <property type="entry name" value="Met_Sox_Rdtase_MsrA_dom"/>
</dbReference>
<comment type="similarity">
    <text evidence="4">Belongs to the MsrA Met sulfoxide reductase family.</text>
</comment>
<reference evidence="7" key="1">
    <citation type="submission" date="2019-11" db="EMBL/GenBank/DDBJ databases">
        <title>Isolation and characterization of a novel species in the genus Sulfuriferula.</title>
        <authorList>
            <person name="Mochizuki J."/>
            <person name="Kojima H."/>
            <person name="Fukui M."/>
        </authorList>
    </citation>
    <scope>NUCLEOTIDE SEQUENCE [LARGE SCALE GENOMIC DNA]</scope>
    <source>
        <strain evidence="7">SGTM</strain>
    </source>
</reference>
<protein>
    <recommendedName>
        <fullName evidence="4">Peptide methionine sulfoxide reductase MsrA</fullName>
        <shortName evidence="4">Protein-methionine-S-oxide reductase</shortName>
        <ecNumber evidence="4">1.8.4.11</ecNumber>
    </recommendedName>
    <alternativeName>
        <fullName evidence="4">Peptide-methionine (S)-S-oxide reductase</fullName>
        <shortName evidence="4">Peptide Met(O) reductase</shortName>
    </alternativeName>
</protein>
<feature type="active site" evidence="4">
    <location>
        <position position="18"/>
    </location>
</feature>
<keyword evidence="1 4" id="KW-0560">Oxidoreductase</keyword>
<evidence type="ECO:0000256" key="1">
    <source>
        <dbReference type="ARBA" id="ARBA00023002"/>
    </source>
</evidence>
<dbReference type="PANTHER" id="PTHR43774:SF1">
    <property type="entry name" value="PEPTIDE METHIONINE SULFOXIDE REDUCTASE MSRA 2"/>
    <property type="match status" value="1"/>
</dbReference>
<accession>A0A809RSE7</accession>
<sequence length="184" mass="20891">MSTGNNHEISTVTLGGGCFWCLEAVFEKMHGVIRVVSGYMGGAQPDPVYEDVCTGTTGHAEVVQVTYDTQQTSLVDILHVFFTIHDATTLNRQGNDVGTQYRSVIFYYDEMQKKTSAEVLTQLQSKMDRPVVTELSPATEFYRAEEMHQHYFELHPQQGYCQYVVAPKVAKFQQHFPQWVEVRG</sequence>
<organism evidence="6 7">
    <name type="scientific">Sulfuriferula nivalis</name>
    <dbReference type="NCBI Taxonomy" id="2675298"/>
    <lineage>
        <taxon>Bacteria</taxon>
        <taxon>Pseudomonadati</taxon>
        <taxon>Pseudomonadota</taxon>
        <taxon>Betaproteobacteria</taxon>
        <taxon>Nitrosomonadales</taxon>
        <taxon>Sulfuricellaceae</taxon>
        <taxon>Sulfuriferula</taxon>
    </lineage>
</organism>
<dbReference type="Proteomes" id="UP000463939">
    <property type="component" value="Chromosome"/>
</dbReference>
<evidence type="ECO:0000256" key="2">
    <source>
        <dbReference type="ARBA" id="ARBA00047806"/>
    </source>
</evidence>
<comment type="catalytic activity">
    <reaction evidence="3 4">
        <text>[thioredoxin]-disulfide + L-methionine + H2O = L-methionine (S)-S-oxide + [thioredoxin]-dithiol</text>
        <dbReference type="Rhea" id="RHEA:19993"/>
        <dbReference type="Rhea" id="RHEA-COMP:10698"/>
        <dbReference type="Rhea" id="RHEA-COMP:10700"/>
        <dbReference type="ChEBI" id="CHEBI:15377"/>
        <dbReference type="ChEBI" id="CHEBI:29950"/>
        <dbReference type="ChEBI" id="CHEBI:50058"/>
        <dbReference type="ChEBI" id="CHEBI:57844"/>
        <dbReference type="ChEBI" id="CHEBI:58772"/>
        <dbReference type="EC" id="1.8.4.11"/>
    </reaction>
</comment>
<dbReference type="EMBL" id="AP021881">
    <property type="protein sequence ID" value="BBP01801.1"/>
    <property type="molecule type" value="Genomic_DNA"/>
</dbReference>
<evidence type="ECO:0000256" key="4">
    <source>
        <dbReference type="HAMAP-Rule" id="MF_01401"/>
    </source>
</evidence>
<dbReference type="HAMAP" id="MF_01401">
    <property type="entry name" value="MsrA"/>
    <property type="match status" value="1"/>
</dbReference>
<name>A0A809RSE7_9PROT</name>
<feature type="domain" description="Peptide methionine sulphoxide reductase MsrA" evidence="5">
    <location>
        <begin position="12"/>
        <end position="162"/>
    </location>
</feature>
<dbReference type="InterPro" id="IPR036509">
    <property type="entry name" value="Met_Sox_Rdtase_MsrA_sf"/>
</dbReference>
<dbReference type="PANTHER" id="PTHR43774">
    <property type="entry name" value="PEPTIDE METHIONINE SULFOXIDE REDUCTASE"/>
    <property type="match status" value="1"/>
</dbReference>
<evidence type="ECO:0000313" key="6">
    <source>
        <dbReference type="EMBL" id="BBP01801.1"/>
    </source>
</evidence>
<keyword evidence="7" id="KW-1185">Reference proteome</keyword>
<dbReference type="KEGG" id="sniv:SFSGTM_25090"/>
<evidence type="ECO:0000313" key="7">
    <source>
        <dbReference type="Proteomes" id="UP000463939"/>
    </source>
</evidence>
<dbReference type="Gene3D" id="3.30.1060.10">
    <property type="entry name" value="Peptide methionine sulphoxide reductase MsrA"/>
    <property type="match status" value="1"/>
</dbReference>
<evidence type="ECO:0000259" key="5">
    <source>
        <dbReference type="Pfam" id="PF01625"/>
    </source>
</evidence>
<proteinExistence type="inferred from homology"/>
<dbReference type="NCBIfam" id="TIGR00401">
    <property type="entry name" value="msrA"/>
    <property type="match status" value="1"/>
</dbReference>
<evidence type="ECO:0000256" key="3">
    <source>
        <dbReference type="ARBA" id="ARBA00048782"/>
    </source>
</evidence>